<reference evidence="1" key="1">
    <citation type="journal article" date="2015" name="Nature">
        <title>Complex archaea that bridge the gap between prokaryotes and eukaryotes.</title>
        <authorList>
            <person name="Spang A."/>
            <person name="Saw J.H."/>
            <person name="Jorgensen S.L."/>
            <person name="Zaremba-Niedzwiedzka K."/>
            <person name="Martijn J."/>
            <person name="Lind A.E."/>
            <person name="van Eijk R."/>
            <person name="Schleper C."/>
            <person name="Guy L."/>
            <person name="Ettema T.J."/>
        </authorList>
    </citation>
    <scope>NUCLEOTIDE SEQUENCE</scope>
</reference>
<dbReference type="EMBL" id="LAZR01003323">
    <property type="protein sequence ID" value="KKN19566.1"/>
    <property type="molecule type" value="Genomic_DNA"/>
</dbReference>
<comment type="caution">
    <text evidence="1">The sequence shown here is derived from an EMBL/GenBank/DDBJ whole genome shotgun (WGS) entry which is preliminary data.</text>
</comment>
<evidence type="ECO:0000313" key="1">
    <source>
        <dbReference type="EMBL" id="KKN19566.1"/>
    </source>
</evidence>
<proteinExistence type="predicted"/>
<feature type="non-terminal residue" evidence="1">
    <location>
        <position position="263"/>
    </location>
</feature>
<accession>A0A0F9R2P0</accession>
<gene>
    <name evidence="1" type="ORF">LCGC14_0944520</name>
</gene>
<dbReference type="AlphaFoldDB" id="A0A0F9R2P0"/>
<name>A0A0F9R2P0_9ZZZZ</name>
<protein>
    <submittedName>
        <fullName evidence="1">Uncharacterized protein</fullName>
    </submittedName>
</protein>
<organism evidence="1">
    <name type="scientific">marine sediment metagenome</name>
    <dbReference type="NCBI Taxonomy" id="412755"/>
    <lineage>
        <taxon>unclassified sequences</taxon>
        <taxon>metagenomes</taxon>
        <taxon>ecological metagenomes</taxon>
    </lineage>
</organism>
<sequence length="263" mass="29092">MPPYQPFLIAGLKTAKFIGLEPWQSPQDAFPTIENAFVNKGVLEKRRGYSPFAQMKHGAVAQTNTSIVGIKSYLNRGMPSLLIMDTTRANYYNPVDGTMTDVSSDLATPADIFTGSASDFFSFLNWRGVAYMVNNVDQVYQWTGLGDAVVPFNIQITSTDSKPNHIDTCQYIFVIDDRMVLLGTVELGTWFPQRLRFGAVLQTDFTQAGGGTDDAETQQRISAAGMIGKTVYAFFEGVDGDGSKHGSLWRIRRTGDTDIPLEW</sequence>